<keyword evidence="1" id="KW-0479">Metal-binding</keyword>
<dbReference type="Proteomes" id="UP000030364">
    <property type="component" value="Unassembled WGS sequence"/>
</dbReference>
<dbReference type="STRING" id="276.THFILI_06605"/>
<reference evidence="3 4" key="1">
    <citation type="journal article" date="2015" name="Genome Announc.">
        <title>Draft Genome Sequence of the Thermophile Thermus filiformis ATCC 43280, Producer of Carotenoid-(Di)glucoside-Branched Fatty Acid (Di)esters and Source of Hyperthermostable Enzymes of Biotechnological Interest.</title>
        <authorList>
            <person name="Mandelli F."/>
            <person name="Oliveira Ramires B."/>
            <person name="Couger M.B."/>
            <person name="Paixao D.A."/>
            <person name="Camilo C.M."/>
            <person name="Polikarpov I."/>
            <person name="Prade R."/>
            <person name="Riano-Pachon D.M."/>
            <person name="Squina F.M."/>
        </authorList>
    </citation>
    <scope>NUCLEOTIDE SEQUENCE [LARGE SCALE GENOMIC DNA]</scope>
    <source>
        <strain evidence="3 4">ATCC 43280</strain>
    </source>
</reference>
<dbReference type="InterPro" id="IPR013342">
    <property type="entry name" value="Mandelate_racemase_C"/>
</dbReference>
<dbReference type="PANTHER" id="PTHR48073:SF2">
    <property type="entry name" value="O-SUCCINYLBENZOATE SYNTHASE"/>
    <property type="match status" value="1"/>
</dbReference>
<dbReference type="InterPro" id="IPR029065">
    <property type="entry name" value="Enolase_C-like"/>
</dbReference>
<proteinExistence type="predicted"/>
<dbReference type="SFLD" id="SFLDG00180">
    <property type="entry name" value="muconate_cycloisomerase"/>
    <property type="match status" value="1"/>
</dbReference>
<dbReference type="SMART" id="SM00922">
    <property type="entry name" value="MR_MLE"/>
    <property type="match status" value="1"/>
</dbReference>
<organism evidence="3 4">
    <name type="scientific">Thermus filiformis</name>
    <dbReference type="NCBI Taxonomy" id="276"/>
    <lineage>
        <taxon>Bacteria</taxon>
        <taxon>Thermotogati</taxon>
        <taxon>Deinococcota</taxon>
        <taxon>Deinococci</taxon>
        <taxon>Thermales</taxon>
        <taxon>Thermaceae</taxon>
        <taxon>Thermus</taxon>
    </lineage>
</organism>
<name>A0A0A2XCJ9_THEFI</name>
<dbReference type="GO" id="GO:0046872">
    <property type="term" value="F:metal ion binding"/>
    <property type="evidence" value="ECO:0007669"/>
    <property type="project" value="UniProtKB-KW"/>
</dbReference>
<dbReference type="PATRIC" id="fig|276.5.peg.262"/>
<evidence type="ECO:0000256" key="1">
    <source>
        <dbReference type="ARBA" id="ARBA00022723"/>
    </source>
</evidence>
<dbReference type="RefSeq" id="WP_038060908.1">
    <property type="nucleotide sequence ID" value="NZ_JPSL02000039.1"/>
</dbReference>
<dbReference type="CDD" id="cd03315">
    <property type="entry name" value="MLE_like"/>
    <property type="match status" value="1"/>
</dbReference>
<dbReference type="AlphaFoldDB" id="A0A0A2XCJ9"/>
<dbReference type="Gene3D" id="3.30.390.10">
    <property type="entry name" value="Enolase-like, N-terminal domain"/>
    <property type="match status" value="1"/>
</dbReference>
<gene>
    <name evidence="3" type="ORF">THFILI_06605</name>
</gene>
<evidence type="ECO:0000313" key="3">
    <source>
        <dbReference type="EMBL" id="KGQ22899.1"/>
    </source>
</evidence>
<dbReference type="InterPro" id="IPR029017">
    <property type="entry name" value="Enolase-like_N"/>
</dbReference>
<dbReference type="InterPro" id="IPR034613">
    <property type="entry name" value="Muconate_cycloisomerase_anti"/>
</dbReference>
<comment type="caution">
    <text evidence="3">The sequence shown here is derived from an EMBL/GenBank/DDBJ whole genome shotgun (WGS) entry which is preliminary data.</text>
</comment>
<evidence type="ECO:0000259" key="2">
    <source>
        <dbReference type="SMART" id="SM00922"/>
    </source>
</evidence>
<dbReference type="EMBL" id="JPSL02000039">
    <property type="protein sequence ID" value="KGQ22899.1"/>
    <property type="molecule type" value="Genomic_DNA"/>
</dbReference>
<evidence type="ECO:0000313" key="4">
    <source>
        <dbReference type="Proteomes" id="UP000030364"/>
    </source>
</evidence>
<keyword evidence="4" id="KW-1185">Reference proteome</keyword>
<dbReference type="SUPFAM" id="SSF54826">
    <property type="entry name" value="Enolase N-terminal domain-like"/>
    <property type="match status" value="1"/>
</dbReference>
<sequence>MATLKDLRARPYRLPLRAPLRWGRASELAELDHFLLTAELSDGSLGHAEVAVRPTIYGETPGGVLAALDYLRPRLLGLDVEDTEAVRKVLEGLPYNFALKGAIDIALWEAWARSQRQTLPQVFPPARHRVRVAYILGIASEEEALEDARFAYERGVRVFKVKVGRDLKEDLVRIQRLKEAFPDADLYADANQTLSPEEAIAYLRAWKEAGLLYVEEPLPVHQVTARARLKAEGVLPLIADDSVFTPDDLRRELELDTFHVLNLKPARTGFTWTLEMLALARDKGKRAMVGSQAQSGLGAYHSALMAFQKGVTEPSELAFHLKVLEDPFHFPPFREGWLYWEDLVEAGFDQDALARLEP</sequence>
<dbReference type="OrthoDB" id="9802699at2"/>
<dbReference type="Gene3D" id="3.20.20.120">
    <property type="entry name" value="Enolase-like C-terminal domain"/>
    <property type="match status" value="1"/>
</dbReference>
<dbReference type="GO" id="GO:0016853">
    <property type="term" value="F:isomerase activity"/>
    <property type="evidence" value="ECO:0007669"/>
    <property type="project" value="UniProtKB-KW"/>
</dbReference>
<dbReference type="InterPro" id="IPR036849">
    <property type="entry name" value="Enolase-like_C_sf"/>
</dbReference>
<feature type="domain" description="Mandelate racemase/muconate lactonizing enzyme C-terminal" evidence="2">
    <location>
        <begin position="141"/>
        <end position="236"/>
    </location>
</feature>
<dbReference type="SUPFAM" id="SSF51604">
    <property type="entry name" value="Enolase C-terminal domain-like"/>
    <property type="match status" value="1"/>
</dbReference>
<dbReference type="PANTHER" id="PTHR48073">
    <property type="entry name" value="O-SUCCINYLBENZOATE SYNTHASE-RELATED"/>
    <property type="match status" value="1"/>
</dbReference>
<dbReference type="Pfam" id="PF13378">
    <property type="entry name" value="MR_MLE_C"/>
    <property type="match status" value="1"/>
</dbReference>
<dbReference type="SFLD" id="SFLDS00001">
    <property type="entry name" value="Enolase"/>
    <property type="match status" value="1"/>
</dbReference>
<protein>
    <submittedName>
        <fullName evidence="3">Chloromuconate cycloisomerase</fullName>
    </submittedName>
</protein>
<accession>A0A0A2XCJ9</accession>